<keyword evidence="2" id="KW-0732">Signal</keyword>
<feature type="signal peptide" evidence="2">
    <location>
        <begin position="1"/>
        <end position="27"/>
    </location>
</feature>
<feature type="compositionally biased region" description="Low complexity" evidence="1">
    <location>
        <begin position="83"/>
        <end position="93"/>
    </location>
</feature>
<evidence type="ECO:0000256" key="1">
    <source>
        <dbReference type="SAM" id="MobiDB-lite"/>
    </source>
</evidence>
<evidence type="ECO:0000313" key="4">
    <source>
        <dbReference type="Proteomes" id="UP000541444"/>
    </source>
</evidence>
<dbReference type="Proteomes" id="UP000541444">
    <property type="component" value="Unassembled WGS sequence"/>
</dbReference>
<dbReference type="InterPro" id="IPR034430">
    <property type="entry name" value="PSY"/>
</dbReference>
<protein>
    <submittedName>
        <fullName evidence="3">Uncharacterized protein</fullName>
    </submittedName>
</protein>
<keyword evidence="4" id="KW-1185">Reference proteome</keyword>
<dbReference type="PANTHER" id="PTHR37177:SF4">
    <property type="entry name" value="PROTEIN PSY1"/>
    <property type="match status" value="1"/>
</dbReference>
<gene>
    <name evidence="3" type="ORF">GIB67_014359</name>
</gene>
<feature type="region of interest" description="Disordered" evidence="1">
    <location>
        <begin position="56"/>
        <end position="93"/>
    </location>
</feature>
<dbReference type="AlphaFoldDB" id="A0A7J7NTE4"/>
<organism evidence="3 4">
    <name type="scientific">Kingdonia uniflora</name>
    <dbReference type="NCBI Taxonomy" id="39325"/>
    <lineage>
        <taxon>Eukaryota</taxon>
        <taxon>Viridiplantae</taxon>
        <taxon>Streptophyta</taxon>
        <taxon>Embryophyta</taxon>
        <taxon>Tracheophyta</taxon>
        <taxon>Spermatophyta</taxon>
        <taxon>Magnoliopsida</taxon>
        <taxon>Ranunculales</taxon>
        <taxon>Circaeasteraceae</taxon>
        <taxon>Kingdonia</taxon>
    </lineage>
</organism>
<dbReference type="PANTHER" id="PTHR37177">
    <property type="entry name" value="PROTEIN PSY1"/>
    <property type="match status" value="1"/>
</dbReference>
<sequence>MGGSCGVRIWWWLLLLLLSLGILWSSAQKNIIPHSAYNINNSLARNRMEMGRRSLGASLNDYSDPSANKGHDPKNKGGGDGGIKIPNGGTPLT</sequence>
<dbReference type="EMBL" id="JACGCM010000589">
    <property type="protein sequence ID" value="KAF6170429.1"/>
    <property type="molecule type" value="Genomic_DNA"/>
</dbReference>
<name>A0A7J7NTE4_9MAGN</name>
<feature type="chain" id="PRO_5029711695" evidence="2">
    <location>
        <begin position="28"/>
        <end position="93"/>
    </location>
</feature>
<evidence type="ECO:0000256" key="2">
    <source>
        <dbReference type="SAM" id="SignalP"/>
    </source>
</evidence>
<accession>A0A7J7NTE4</accession>
<comment type="caution">
    <text evidence="3">The sequence shown here is derived from an EMBL/GenBank/DDBJ whole genome shotgun (WGS) entry which is preliminary data.</text>
</comment>
<proteinExistence type="predicted"/>
<reference evidence="3 4" key="1">
    <citation type="journal article" date="2020" name="IScience">
        <title>Genome Sequencing of the Endangered Kingdonia uniflora (Circaeasteraceae, Ranunculales) Reveals Potential Mechanisms of Evolutionary Specialization.</title>
        <authorList>
            <person name="Sun Y."/>
            <person name="Deng T."/>
            <person name="Zhang A."/>
            <person name="Moore M.J."/>
            <person name="Landis J.B."/>
            <person name="Lin N."/>
            <person name="Zhang H."/>
            <person name="Zhang X."/>
            <person name="Huang J."/>
            <person name="Zhang X."/>
            <person name="Sun H."/>
            <person name="Wang H."/>
        </authorList>
    </citation>
    <scope>NUCLEOTIDE SEQUENCE [LARGE SCALE GENOMIC DNA]</scope>
    <source>
        <strain evidence="3">TB1705</strain>
        <tissue evidence="3">Leaf</tissue>
    </source>
</reference>
<evidence type="ECO:0000313" key="3">
    <source>
        <dbReference type="EMBL" id="KAF6170429.1"/>
    </source>
</evidence>